<evidence type="ECO:0000256" key="1">
    <source>
        <dbReference type="SAM" id="MobiDB-lite"/>
    </source>
</evidence>
<proteinExistence type="predicted"/>
<organism evidence="2">
    <name type="scientific">Chromera velia CCMP2878</name>
    <dbReference type="NCBI Taxonomy" id="1169474"/>
    <lineage>
        <taxon>Eukaryota</taxon>
        <taxon>Sar</taxon>
        <taxon>Alveolata</taxon>
        <taxon>Colpodellida</taxon>
        <taxon>Chromeraceae</taxon>
        <taxon>Chromera</taxon>
    </lineage>
</organism>
<name>A0A0G4FXA9_9ALVE</name>
<feature type="region of interest" description="Disordered" evidence="1">
    <location>
        <begin position="139"/>
        <end position="203"/>
    </location>
</feature>
<dbReference type="EMBL" id="CDMZ01000694">
    <property type="protein sequence ID" value="CEM19625.1"/>
    <property type="molecule type" value="Genomic_DNA"/>
</dbReference>
<dbReference type="VEuPathDB" id="CryptoDB:Cvel_19147"/>
<protein>
    <submittedName>
        <fullName evidence="2">Uncharacterized protein</fullName>
    </submittedName>
</protein>
<gene>
    <name evidence="2" type="ORF">Cvel_19147</name>
</gene>
<evidence type="ECO:0000313" key="2">
    <source>
        <dbReference type="EMBL" id="CEM19625.1"/>
    </source>
</evidence>
<reference evidence="2" key="1">
    <citation type="submission" date="2014-11" db="EMBL/GenBank/DDBJ databases">
        <authorList>
            <person name="Otto D Thomas"/>
            <person name="Naeem Raeece"/>
        </authorList>
    </citation>
    <scope>NUCLEOTIDE SEQUENCE</scope>
</reference>
<feature type="region of interest" description="Disordered" evidence="1">
    <location>
        <begin position="54"/>
        <end position="88"/>
    </location>
</feature>
<sequence>MGGRVSQSPEPALGIGPSLGEDLDFGCGGSDRSIASQFAQRSFPYDAPHGYGSLGGGVDEGDLMGSQFPQRPFSPDALHRHGGLEEGVGEGRLMGSQFLQRSFSPDALHGHGGLEEGVGEGGLMGSQFLQRSFSPDALHGHGVLGRGVDKGASIEFGSSSAHDVNPPMFPPPSSPPSASAGQHPVSLLSIYNQREESDPEPME</sequence>
<accession>A0A0G4FXA9</accession>
<dbReference type="AlphaFoldDB" id="A0A0G4FXA9"/>
<feature type="region of interest" description="Disordered" evidence="1">
    <location>
        <begin position="1"/>
        <end position="31"/>
    </location>
</feature>